<dbReference type="STRING" id="1302690.BUE76_14470"/>
<evidence type="ECO:0008006" key="4">
    <source>
        <dbReference type="Google" id="ProtNLM"/>
    </source>
</evidence>
<proteinExistence type="predicted"/>
<organism evidence="2 3">
    <name type="scientific">Cnuella takakiae</name>
    <dbReference type="NCBI Taxonomy" id="1302690"/>
    <lineage>
        <taxon>Bacteria</taxon>
        <taxon>Pseudomonadati</taxon>
        <taxon>Bacteroidota</taxon>
        <taxon>Chitinophagia</taxon>
        <taxon>Chitinophagales</taxon>
        <taxon>Chitinophagaceae</taxon>
        <taxon>Cnuella</taxon>
    </lineage>
</organism>
<keyword evidence="3" id="KW-1185">Reference proteome</keyword>
<evidence type="ECO:0000313" key="3">
    <source>
        <dbReference type="Proteomes" id="UP000184368"/>
    </source>
</evidence>
<sequence length="186" mass="20944">MLFSFAKVIGCTHFIKPSSCPTGLKAVFISLHMRIIKLALLSFLFFGVLFFLMAQLVPSEVRISKAINFAPNDTAILKKVRDTAMWPSWHPAYANGSPAKQKVSLRTQNDSVVIMDITHASGKSVSNGWELHRFGAADSLTLQWYMDFKLSPLPWHRFSSLFYEGTYGRMMEQGLRNLKAGQQQAP</sequence>
<keyword evidence="1" id="KW-0472">Membrane</keyword>
<gene>
    <name evidence="2" type="ORF">SAMN05444008_10458</name>
</gene>
<keyword evidence="1" id="KW-0812">Transmembrane</keyword>
<evidence type="ECO:0000256" key="1">
    <source>
        <dbReference type="SAM" id="Phobius"/>
    </source>
</evidence>
<name>A0A1M4XVQ2_9BACT</name>
<feature type="transmembrane region" description="Helical" evidence="1">
    <location>
        <begin position="38"/>
        <end position="57"/>
    </location>
</feature>
<dbReference type="Proteomes" id="UP000184368">
    <property type="component" value="Unassembled WGS sequence"/>
</dbReference>
<dbReference type="EMBL" id="FQUO01000004">
    <property type="protein sequence ID" value="SHE97549.1"/>
    <property type="molecule type" value="Genomic_DNA"/>
</dbReference>
<accession>A0A1M4XVQ2</accession>
<protein>
    <recommendedName>
        <fullName evidence="4">Polyketide cyclase / dehydrase and lipid transport</fullName>
    </recommendedName>
</protein>
<reference evidence="2 3" key="1">
    <citation type="submission" date="2016-11" db="EMBL/GenBank/DDBJ databases">
        <authorList>
            <person name="Jaros S."/>
            <person name="Januszkiewicz K."/>
            <person name="Wedrychowicz H."/>
        </authorList>
    </citation>
    <scope>NUCLEOTIDE SEQUENCE [LARGE SCALE GENOMIC DNA]</scope>
    <source>
        <strain evidence="2 3">DSM 26897</strain>
    </source>
</reference>
<keyword evidence="1" id="KW-1133">Transmembrane helix</keyword>
<dbReference type="AlphaFoldDB" id="A0A1M4XVQ2"/>
<evidence type="ECO:0000313" key="2">
    <source>
        <dbReference type="EMBL" id="SHE97549.1"/>
    </source>
</evidence>